<evidence type="ECO:0000256" key="10">
    <source>
        <dbReference type="ARBA" id="ARBA00023134"/>
    </source>
</evidence>
<comment type="subunit">
    <text evidence="4">Dimer of alpha and beta chains. A typical microtubule is a hollow water-filled tube with an outer diameter of 25 nm and an inner diameter of 15 nM. Alpha-beta heterodimers associate head-to-tail to form protofilaments running lengthwise along the microtubule wall with the beta-tubulin subunit facing the microtubule plus end conferring a structural polarity. Microtubules usually have 13 protofilaments but different protofilament numbers can be found in some organisms and specialized cells.</text>
</comment>
<dbReference type="VEuPathDB" id="FungiDB:F4678DRAFT_183207"/>
<evidence type="ECO:0000256" key="14">
    <source>
        <dbReference type="ARBA" id="ARBA00077944"/>
    </source>
</evidence>
<dbReference type="SUPFAM" id="SSF55307">
    <property type="entry name" value="Tubulin C-terminal domain-like"/>
    <property type="match status" value="1"/>
</dbReference>
<evidence type="ECO:0000256" key="9">
    <source>
        <dbReference type="ARBA" id="ARBA00022842"/>
    </source>
</evidence>
<dbReference type="PRINTS" id="PR01163">
    <property type="entry name" value="BETATUBULIN"/>
</dbReference>
<dbReference type="SMART" id="SM00864">
    <property type="entry name" value="Tubulin"/>
    <property type="match status" value="1"/>
</dbReference>
<dbReference type="FunFam" id="1.10.287.600:FF:000006">
    <property type="entry name" value="Tubulin beta chain"/>
    <property type="match status" value="1"/>
</dbReference>
<name>A0A9W8NE33_9PEZI</name>
<comment type="function">
    <text evidence="12">Tubulin is the major constituent of microtubules, a cylinder consisting of laterally associated linear protofilaments composed of alpha- and beta-tubulin heterodimers. Microtubules grow by the addition of GTP-tubulin dimers to the microtubule end, where a stabilizing cap forms. Below the cap, tubulin dimers are in GDP-bound state, owing to GTPase activity of alpha-tubulin.</text>
</comment>
<organism evidence="18 19">
    <name type="scientific">Xylaria arbuscula</name>
    <dbReference type="NCBI Taxonomy" id="114810"/>
    <lineage>
        <taxon>Eukaryota</taxon>
        <taxon>Fungi</taxon>
        <taxon>Dikarya</taxon>
        <taxon>Ascomycota</taxon>
        <taxon>Pezizomycotina</taxon>
        <taxon>Sordariomycetes</taxon>
        <taxon>Xylariomycetidae</taxon>
        <taxon>Xylariales</taxon>
        <taxon>Xylariaceae</taxon>
        <taxon>Xylaria</taxon>
    </lineage>
</organism>
<dbReference type="Gene3D" id="3.40.50.1440">
    <property type="entry name" value="Tubulin/FtsZ, GTPase domain"/>
    <property type="match status" value="1"/>
</dbReference>
<dbReference type="InterPro" id="IPR036525">
    <property type="entry name" value="Tubulin/FtsZ_GTPase_sf"/>
</dbReference>
<dbReference type="CDD" id="cd02187">
    <property type="entry name" value="beta_tubulin"/>
    <property type="match status" value="1"/>
</dbReference>
<dbReference type="Gene3D" id="3.30.1330.20">
    <property type="entry name" value="Tubulin/FtsZ, C-terminal domain"/>
    <property type="match status" value="1"/>
</dbReference>
<dbReference type="FunFam" id="3.40.50.1440:FF:000006">
    <property type="entry name" value="Tubulin beta chain"/>
    <property type="match status" value="1"/>
</dbReference>
<dbReference type="InterPro" id="IPR017975">
    <property type="entry name" value="Tubulin_CS"/>
</dbReference>
<evidence type="ECO:0000256" key="13">
    <source>
        <dbReference type="ARBA" id="ARBA00072187"/>
    </source>
</evidence>
<dbReference type="SUPFAM" id="SSF51735">
    <property type="entry name" value="NAD(P)-binding Rossmann-fold domains"/>
    <property type="match status" value="1"/>
</dbReference>
<dbReference type="VEuPathDB" id="FungiDB:F4678DRAFT_426018"/>
<evidence type="ECO:0000313" key="19">
    <source>
        <dbReference type="Proteomes" id="UP001148614"/>
    </source>
</evidence>
<dbReference type="Pfam" id="PF03953">
    <property type="entry name" value="Tubulin_C"/>
    <property type="match status" value="1"/>
</dbReference>
<comment type="subcellular location">
    <subcellularLocation>
        <location evidence="2">Cytoplasm</location>
        <location evidence="2">Cytoskeleton</location>
    </subcellularLocation>
</comment>
<dbReference type="Gene3D" id="1.10.287.600">
    <property type="entry name" value="Helix hairpin bin"/>
    <property type="match status" value="1"/>
</dbReference>
<gene>
    <name evidence="18" type="ORF">NPX13_g5199</name>
</gene>
<feature type="compositionally biased region" description="Acidic residues" evidence="15">
    <location>
        <begin position="771"/>
        <end position="797"/>
    </location>
</feature>
<dbReference type="GO" id="GO:0003924">
    <property type="term" value="F:GTPase activity"/>
    <property type="evidence" value="ECO:0007669"/>
    <property type="project" value="InterPro"/>
</dbReference>
<proteinExistence type="inferred from homology"/>
<comment type="caution">
    <text evidence="18">The sequence shown here is derived from an EMBL/GenBank/DDBJ whole genome shotgun (WGS) entry which is preliminary data.</text>
</comment>
<keyword evidence="6" id="KW-0493">Microtubule</keyword>
<keyword evidence="5" id="KW-0963">Cytoplasm</keyword>
<comment type="similarity">
    <text evidence="3">Belongs to the tubulin family.</text>
</comment>
<dbReference type="EMBL" id="JANPWZ010000803">
    <property type="protein sequence ID" value="KAJ3571974.1"/>
    <property type="molecule type" value="Genomic_DNA"/>
</dbReference>
<keyword evidence="8" id="KW-0547">Nucleotide-binding</keyword>
<dbReference type="GO" id="GO:0007017">
    <property type="term" value="P:microtubule-based process"/>
    <property type="evidence" value="ECO:0007669"/>
    <property type="project" value="InterPro"/>
</dbReference>
<dbReference type="InterPro" id="IPR000217">
    <property type="entry name" value="Tubulin"/>
</dbReference>
<evidence type="ECO:0000256" key="15">
    <source>
        <dbReference type="SAM" id="MobiDB-lite"/>
    </source>
</evidence>
<evidence type="ECO:0000256" key="8">
    <source>
        <dbReference type="ARBA" id="ARBA00022741"/>
    </source>
</evidence>
<dbReference type="InterPro" id="IPR002453">
    <property type="entry name" value="Beta_tubulin"/>
</dbReference>
<evidence type="ECO:0000259" key="16">
    <source>
        <dbReference type="SMART" id="SM00864"/>
    </source>
</evidence>
<dbReference type="FunFam" id="3.30.1330.20:FF:000009">
    <property type="entry name" value="Tubulin beta chain"/>
    <property type="match status" value="1"/>
</dbReference>
<dbReference type="AlphaFoldDB" id="A0A9W8NE33"/>
<accession>A0A9W8NE33</accession>
<evidence type="ECO:0000259" key="17">
    <source>
        <dbReference type="SMART" id="SM00865"/>
    </source>
</evidence>
<evidence type="ECO:0000256" key="7">
    <source>
        <dbReference type="ARBA" id="ARBA00022723"/>
    </source>
</evidence>
<feature type="domain" description="Tubulin/FtsZ GTPase" evidence="16">
    <location>
        <begin position="387"/>
        <end position="584"/>
    </location>
</feature>
<dbReference type="Pfam" id="PF05368">
    <property type="entry name" value="NmrA"/>
    <property type="match status" value="1"/>
</dbReference>
<dbReference type="CDD" id="cd05251">
    <property type="entry name" value="NmrA_like_SDR_a"/>
    <property type="match status" value="1"/>
</dbReference>
<dbReference type="InterPro" id="IPR018316">
    <property type="entry name" value="Tubulin/FtsZ_2-layer-sand-dom"/>
</dbReference>
<dbReference type="InterPro" id="IPR037103">
    <property type="entry name" value="Tubulin/FtsZ-like_C"/>
</dbReference>
<dbReference type="GO" id="GO:0005874">
    <property type="term" value="C:microtubule"/>
    <property type="evidence" value="ECO:0007669"/>
    <property type="project" value="UniProtKB-KW"/>
</dbReference>
<evidence type="ECO:0000313" key="18">
    <source>
        <dbReference type="EMBL" id="KAJ3571974.1"/>
    </source>
</evidence>
<keyword evidence="7" id="KW-0479">Metal-binding</keyword>
<dbReference type="PROSITE" id="PS00227">
    <property type="entry name" value="TUBULIN"/>
    <property type="match status" value="1"/>
</dbReference>
<evidence type="ECO:0000256" key="4">
    <source>
        <dbReference type="ARBA" id="ARBA00011747"/>
    </source>
</evidence>
<keyword evidence="10" id="KW-0342">GTP-binding</keyword>
<dbReference type="Pfam" id="PF00091">
    <property type="entry name" value="Tubulin"/>
    <property type="match status" value="1"/>
</dbReference>
<evidence type="ECO:0000256" key="3">
    <source>
        <dbReference type="ARBA" id="ARBA00009636"/>
    </source>
</evidence>
<evidence type="ECO:0000256" key="5">
    <source>
        <dbReference type="ARBA" id="ARBA00022490"/>
    </source>
</evidence>
<feature type="domain" description="Tubulin/FtsZ 2-layer sandwich" evidence="17">
    <location>
        <begin position="586"/>
        <end position="725"/>
    </location>
</feature>
<dbReference type="InterPro" id="IPR008030">
    <property type="entry name" value="NmrA-like"/>
</dbReference>
<comment type="cofactor">
    <cofactor evidence="1">
        <name>Mg(2+)</name>
        <dbReference type="ChEBI" id="CHEBI:18420"/>
    </cofactor>
</comment>
<evidence type="ECO:0000256" key="2">
    <source>
        <dbReference type="ARBA" id="ARBA00004245"/>
    </source>
</evidence>
<dbReference type="SMART" id="SM00865">
    <property type="entry name" value="Tubulin_C"/>
    <property type="match status" value="1"/>
</dbReference>
<dbReference type="InterPro" id="IPR036291">
    <property type="entry name" value="NAD(P)-bd_dom_sf"/>
</dbReference>
<feature type="region of interest" description="Disordered" evidence="15">
    <location>
        <begin position="767"/>
        <end position="797"/>
    </location>
</feature>
<dbReference type="Gene3D" id="3.90.25.10">
    <property type="entry name" value="UDP-galactose 4-epimerase, domain 1"/>
    <property type="match status" value="1"/>
</dbReference>
<dbReference type="SUPFAM" id="SSF52490">
    <property type="entry name" value="Tubulin nucleotide-binding domain-like"/>
    <property type="match status" value="1"/>
</dbReference>
<dbReference type="PRINTS" id="PR01161">
    <property type="entry name" value="TUBULIN"/>
</dbReference>
<dbReference type="InterPro" id="IPR008280">
    <property type="entry name" value="Tub_FtsZ_C"/>
</dbReference>
<evidence type="ECO:0000256" key="11">
    <source>
        <dbReference type="ARBA" id="ARBA00023212"/>
    </source>
</evidence>
<dbReference type="InterPro" id="IPR003008">
    <property type="entry name" value="Tubulin_FtsZ_GTPase"/>
</dbReference>
<sequence>MPKLICVIGVTGNQGGSVAQRFLKDPNFKVRGLTRNPDSEKAQELAAQGIEIVQAELNDVQSLINAFKGANLIFSVTQYWEPFFRPDCRQEADAQGISCRKYAYNVEYQQGRNIADAAATVVDSLEPNGFLVSTLSHAGSSSKGVLKEAYHFDSKADVFPRYVDEKLPALAAKMSCIQTGCFMTSYKLLPTSWYAKQHDGNYLISFTTSPDRPMPHLDVNADTGNFVYAVAQRPPGGHYMAEGETCSWSEVARQWGEITGQKASYKKITEKELIEITPDAEFGKEVSDMFTYCDTPAYDGETDLIRAADLRKAGIDCPMTSLKEFMGREDWTSVLAQYTFRLANAYATLLHSGNQVGASFWQTVSREHGLDQNGSYQGSSSLQLDRIGVYFNEGRNAKYVPRAVLVDLEPGTMEAIRSGQYRNLFSPDNMVHGQSGAGNNWAKGHYTEGAELVDQVLDVVRREAEGCDCLQGFQITHSLGGGTGSGMGTLLLSKVREEFPDRIMATYSVIPSPKTSDTVVEPYNATLSIHQLVENADETFCIDNEALYDICQRTLKVSSPSYGDLNHLVSTVMSGVSTSLRFPGQLNSDLRKLAVNMVPFPRLHFFMVGYAPLTSLAPGAKAFRHLTVQALTQQMFDPKNMMAASDFRNGRFLTCSAMFRGKLSMKEAEQQIYSLQNNNSAYFVDWIPNNIQTAMCSVPALGQEMSGTFVGNSTALQEILKRVGDQFSVMFRRKAFLHWYTGEGMDEMEFTEAESNMNDLISEYQQYQDATGEDEYEEDYGEEMEPEDFAEGDPYEE</sequence>
<keyword evidence="11" id="KW-0206">Cytoskeleton</keyword>
<evidence type="ECO:0000256" key="1">
    <source>
        <dbReference type="ARBA" id="ARBA00001946"/>
    </source>
</evidence>
<dbReference type="Gene3D" id="3.40.50.720">
    <property type="entry name" value="NAD(P)-binding Rossmann-like Domain"/>
    <property type="match status" value="1"/>
</dbReference>
<keyword evidence="9" id="KW-0460">Magnesium</keyword>
<dbReference type="Proteomes" id="UP001148614">
    <property type="component" value="Unassembled WGS sequence"/>
</dbReference>
<protein>
    <recommendedName>
        <fullName evidence="13">Tubulin beta-1 chain</fullName>
    </recommendedName>
    <alternativeName>
        <fullName evidence="14">Beta-1-tubulin</fullName>
    </alternativeName>
</protein>
<dbReference type="PANTHER" id="PTHR11588">
    <property type="entry name" value="TUBULIN"/>
    <property type="match status" value="1"/>
</dbReference>
<keyword evidence="19" id="KW-1185">Reference proteome</keyword>
<evidence type="ECO:0000256" key="6">
    <source>
        <dbReference type="ARBA" id="ARBA00022701"/>
    </source>
</evidence>
<dbReference type="GO" id="GO:0046872">
    <property type="term" value="F:metal ion binding"/>
    <property type="evidence" value="ECO:0007669"/>
    <property type="project" value="UniProtKB-KW"/>
</dbReference>
<reference evidence="18" key="1">
    <citation type="submission" date="2022-07" db="EMBL/GenBank/DDBJ databases">
        <title>Genome Sequence of Xylaria arbuscula.</title>
        <authorList>
            <person name="Buettner E."/>
        </authorList>
    </citation>
    <scope>NUCLEOTIDE SEQUENCE</scope>
    <source>
        <strain evidence="18">VT107</strain>
    </source>
</reference>
<dbReference type="GO" id="GO:0005525">
    <property type="term" value="F:GTP binding"/>
    <property type="evidence" value="ECO:0007669"/>
    <property type="project" value="UniProtKB-KW"/>
</dbReference>
<dbReference type="GO" id="GO:0005200">
    <property type="term" value="F:structural constituent of cytoskeleton"/>
    <property type="evidence" value="ECO:0007669"/>
    <property type="project" value="InterPro"/>
</dbReference>
<dbReference type="InterPro" id="IPR023123">
    <property type="entry name" value="Tubulin_C"/>
</dbReference>
<evidence type="ECO:0000256" key="12">
    <source>
        <dbReference type="ARBA" id="ARBA00034296"/>
    </source>
</evidence>